<evidence type="ECO:0000313" key="2">
    <source>
        <dbReference type="EMBL" id="PTQ28173.1"/>
    </source>
</evidence>
<proteinExistence type="predicted"/>
<organism evidence="2 3">
    <name type="scientific">Marchantia polymorpha</name>
    <name type="common">Common liverwort</name>
    <name type="synonym">Marchantia aquatica</name>
    <dbReference type="NCBI Taxonomy" id="3197"/>
    <lineage>
        <taxon>Eukaryota</taxon>
        <taxon>Viridiplantae</taxon>
        <taxon>Streptophyta</taxon>
        <taxon>Embryophyta</taxon>
        <taxon>Marchantiophyta</taxon>
        <taxon>Marchantiopsida</taxon>
        <taxon>Marchantiidae</taxon>
        <taxon>Marchantiales</taxon>
        <taxon>Marchantiaceae</taxon>
        <taxon>Marchantia</taxon>
    </lineage>
</organism>
<feature type="compositionally biased region" description="Basic and acidic residues" evidence="1">
    <location>
        <begin position="1"/>
        <end position="22"/>
    </location>
</feature>
<dbReference type="EMBL" id="KZ772841">
    <property type="protein sequence ID" value="PTQ28173.1"/>
    <property type="molecule type" value="Genomic_DNA"/>
</dbReference>
<evidence type="ECO:0000256" key="1">
    <source>
        <dbReference type="SAM" id="MobiDB-lite"/>
    </source>
</evidence>
<sequence>MKNILPHEVHQEPRDKSDHNDPVSKPPENDGLNCTMSVKKIGGVKENDSAQEGRNRIFLREDAKREERIVRILSAPGETSDCWATEATVLANHQEDSSARGHDGPDWVGL</sequence>
<feature type="region of interest" description="Disordered" evidence="1">
    <location>
        <begin position="1"/>
        <end position="34"/>
    </location>
</feature>
<accession>A0A2R6W2V3</accession>
<gene>
    <name evidence="2" type="ORF">MARPO_0171s0015</name>
</gene>
<dbReference type="Proteomes" id="UP000244005">
    <property type="component" value="Unassembled WGS sequence"/>
</dbReference>
<name>A0A2R6W2V3_MARPO</name>
<dbReference type="AlphaFoldDB" id="A0A2R6W2V3"/>
<protein>
    <submittedName>
        <fullName evidence="2">Uncharacterized protein</fullName>
    </submittedName>
</protein>
<reference evidence="3" key="1">
    <citation type="journal article" date="2017" name="Cell">
        <title>Insights into land plant evolution garnered from the Marchantia polymorpha genome.</title>
        <authorList>
            <person name="Bowman J.L."/>
            <person name="Kohchi T."/>
            <person name="Yamato K.T."/>
            <person name="Jenkins J."/>
            <person name="Shu S."/>
            <person name="Ishizaki K."/>
            <person name="Yamaoka S."/>
            <person name="Nishihama R."/>
            <person name="Nakamura Y."/>
            <person name="Berger F."/>
            <person name="Adam C."/>
            <person name="Aki S.S."/>
            <person name="Althoff F."/>
            <person name="Araki T."/>
            <person name="Arteaga-Vazquez M.A."/>
            <person name="Balasubrmanian S."/>
            <person name="Barry K."/>
            <person name="Bauer D."/>
            <person name="Boehm C.R."/>
            <person name="Briginshaw L."/>
            <person name="Caballero-Perez J."/>
            <person name="Catarino B."/>
            <person name="Chen F."/>
            <person name="Chiyoda S."/>
            <person name="Chovatia M."/>
            <person name="Davies K.M."/>
            <person name="Delmans M."/>
            <person name="Demura T."/>
            <person name="Dierschke T."/>
            <person name="Dolan L."/>
            <person name="Dorantes-Acosta A.E."/>
            <person name="Eklund D.M."/>
            <person name="Florent S.N."/>
            <person name="Flores-Sandoval E."/>
            <person name="Fujiyama A."/>
            <person name="Fukuzawa H."/>
            <person name="Galik B."/>
            <person name="Grimanelli D."/>
            <person name="Grimwood J."/>
            <person name="Grossniklaus U."/>
            <person name="Hamada T."/>
            <person name="Haseloff J."/>
            <person name="Hetherington A.J."/>
            <person name="Higo A."/>
            <person name="Hirakawa Y."/>
            <person name="Hundley H.N."/>
            <person name="Ikeda Y."/>
            <person name="Inoue K."/>
            <person name="Inoue S.I."/>
            <person name="Ishida S."/>
            <person name="Jia Q."/>
            <person name="Kakita M."/>
            <person name="Kanazawa T."/>
            <person name="Kawai Y."/>
            <person name="Kawashima T."/>
            <person name="Kennedy M."/>
            <person name="Kinose K."/>
            <person name="Kinoshita T."/>
            <person name="Kohara Y."/>
            <person name="Koide E."/>
            <person name="Komatsu K."/>
            <person name="Kopischke S."/>
            <person name="Kubo M."/>
            <person name="Kyozuka J."/>
            <person name="Lagercrantz U."/>
            <person name="Lin S.S."/>
            <person name="Lindquist E."/>
            <person name="Lipzen A.M."/>
            <person name="Lu C.W."/>
            <person name="De Luna E."/>
            <person name="Martienssen R.A."/>
            <person name="Minamino N."/>
            <person name="Mizutani M."/>
            <person name="Mizutani M."/>
            <person name="Mochizuki N."/>
            <person name="Monte I."/>
            <person name="Mosher R."/>
            <person name="Nagasaki H."/>
            <person name="Nakagami H."/>
            <person name="Naramoto S."/>
            <person name="Nishitani K."/>
            <person name="Ohtani M."/>
            <person name="Okamoto T."/>
            <person name="Okumura M."/>
            <person name="Phillips J."/>
            <person name="Pollak B."/>
            <person name="Reinders A."/>
            <person name="Rovekamp M."/>
            <person name="Sano R."/>
            <person name="Sawa S."/>
            <person name="Schmid M.W."/>
            <person name="Shirakawa M."/>
            <person name="Solano R."/>
            <person name="Spunde A."/>
            <person name="Suetsugu N."/>
            <person name="Sugano S."/>
            <person name="Sugiyama A."/>
            <person name="Sun R."/>
            <person name="Suzuki Y."/>
            <person name="Takenaka M."/>
            <person name="Takezawa D."/>
            <person name="Tomogane H."/>
            <person name="Tsuzuki M."/>
            <person name="Ueda T."/>
            <person name="Umeda M."/>
            <person name="Ward J.M."/>
            <person name="Watanabe Y."/>
            <person name="Yazaki K."/>
            <person name="Yokoyama R."/>
            <person name="Yoshitake Y."/>
            <person name="Yotsui I."/>
            <person name="Zachgo S."/>
            <person name="Schmutz J."/>
        </authorList>
    </citation>
    <scope>NUCLEOTIDE SEQUENCE [LARGE SCALE GENOMIC DNA]</scope>
    <source>
        <strain evidence="3">Tak-1</strain>
    </source>
</reference>
<keyword evidence="3" id="KW-1185">Reference proteome</keyword>
<dbReference type="Gramene" id="Mp5g06680.1">
    <property type="protein sequence ID" value="Mp5g06680.1.cds1"/>
    <property type="gene ID" value="Mp5g06680"/>
</dbReference>
<evidence type="ECO:0000313" key="3">
    <source>
        <dbReference type="Proteomes" id="UP000244005"/>
    </source>
</evidence>